<dbReference type="AlphaFoldDB" id="A0A8H9L4X5"/>
<organism evidence="1 2">
    <name type="scientific">Deinococcus arenae</name>
    <dbReference type="NCBI Taxonomy" id="1452751"/>
    <lineage>
        <taxon>Bacteria</taxon>
        <taxon>Thermotogati</taxon>
        <taxon>Deinococcota</taxon>
        <taxon>Deinococci</taxon>
        <taxon>Deinococcales</taxon>
        <taxon>Deinococcaceae</taxon>
        <taxon>Deinococcus</taxon>
    </lineage>
</organism>
<dbReference type="EMBL" id="BMQG01000002">
    <property type="protein sequence ID" value="GGM36070.1"/>
    <property type="molecule type" value="Genomic_DNA"/>
</dbReference>
<gene>
    <name evidence="1" type="ORF">GCM10008956_10870</name>
</gene>
<name>A0A8H9L4X5_9DEIO</name>
<dbReference type="Proteomes" id="UP000600547">
    <property type="component" value="Unassembled WGS sequence"/>
</dbReference>
<evidence type="ECO:0000313" key="1">
    <source>
        <dbReference type="EMBL" id="GGM36070.1"/>
    </source>
</evidence>
<keyword evidence="2" id="KW-1185">Reference proteome</keyword>
<dbReference type="RefSeq" id="WP_110829412.1">
    <property type="nucleotide sequence ID" value="NZ_BMQG01000002.1"/>
</dbReference>
<comment type="caution">
    <text evidence="1">The sequence shown here is derived from an EMBL/GenBank/DDBJ whole genome shotgun (WGS) entry which is preliminary data.</text>
</comment>
<evidence type="ECO:0000313" key="2">
    <source>
        <dbReference type="Proteomes" id="UP000600547"/>
    </source>
</evidence>
<proteinExistence type="predicted"/>
<protein>
    <submittedName>
        <fullName evidence="1">Uncharacterized protein</fullName>
    </submittedName>
</protein>
<accession>A0A8H9L4X5</accession>
<reference evidence="2" key="1">
    <citation type="journal article" date="2019" name="Int. J. Syst. Evol. Microbiol.">
        <title>The Global Catalogue of Microorganisms (GCM) 10K type strain sequencing project: providing services to taxonomists for standard genome sequencing and annotation.</title>
        <authorList>
            <consortium name="The Broad Institute Genomics Platform"/>
            <consortium name="The Broad Institute Genome Sequencing Center for Infectious Disease"/>
            <person name="Wu L."/>
            <person name="Ma J."/>
        </authorList>
    </citation>
    <scope>NUCLEOTIDE SEQUENCE [LARGE SCALE GENOMIC DNA]</scope>
    <source>
        <strain evidence="2">JCM 31047</strain>
    </source>
</reference>
<sequence>MSVTRHFSDTRTDEGRVRVLVRAGQVVVEAEGPGWRHHSVHPDLADATLELAWLPALSARLYGEVMREIERQLLLNRASGGFGDTDLPGAA</sequence>